<dbReference type="AlphaFoldDB" id="C5FGL9"/>
<evidence type="ECO:0000256" key="2">
    <source>
        <dbReference type="ARBA" id="ARBA00022723"/>
    </source>
</evidence>
<proteinExistence type="predicted"/>
<sequence>MTSFAVPIPEDIIKQSKALTRFPVLVHANHSLCLDRSSRLKEEFKATLNVQLDAKTIDTFPLLGPVHTVAFIIPGCLPERLPVLAEFVDFAALKDEYKHWKSIPLSATATFVPNMWCFGLGIHLTREEKAKYSEVVNLALTSAALVDDYYSWPKEIKHHIEKKHSKEPLNAVSILMRQYNCSEPEALAKLREEYVFLQEKHLALLQKIERDEGLTETHRKYITATQHAASGSEFWSIFARRYPTKAGLNQPECVLVGGEFQYETADSVPCQSSSPLTDKSATFAINSGIDNVNAKNTNTSDANDVHENRTNSTLKDQGAPHTLNEIIKPSDDIVLAPYKYIASLPSKNTLAALIDALNLWLKIPQPILSTIKKIADMLHHALDDIEDNSKLRRGKPSTHLIYGAAQTINSANYVFVNTFAELSNLSNAAASAIYIDEVQNSFCGQASDLHWKYHSCCPTVEEYMMMIDNKTGALFRLCVRLMQAESAAPNKFVTLLGRYYQIRDDYQNLASKEYTKFKGFCEDLDEGKMSLPLIYTLQHPGAHQKAIQGVLQHKGADGLPLEVKSWVLAYIQETGSLKSTLTLIHKMQHDLLDQLSILEQGFGSRNFILQLLLLKLQF</sequence>
<dbReference type="GO" id="GO:0046872">
    <property type="term" value="F:metal ion binding"/>
    <property type="evidence" value="ECO:0007669"/>
    <property type="project" value="UniProtKB-KW"/>
</dbReference>
<dbReference type="PANTHER" id="PTHR12001">
    <property type="entry name" value="GERANYLGERANYL PYROPHOSPHATE SYNTHASE"/>
    <property type="match status" value="1"/>
</dbReference>
<dbReference type="Gene3D" id="1.10.600.10">
    <property type="entry name" value="Farnesyl Diphosphate Synthase"/>
    <property type="match status" value="2"/>
</dbReference>
<dbReference type="Proteomes" id="UP000002035">
    <property type="component" value="Unassembled WGS sequence"/>
</dbReference>
<keyword evidence="1" id="KW-0808">Transferase</keyword>
<dbReference type="GO" id="GO:0004659">
    <property type="term" value="F:prenyltransferase activity"/>
    <property type="evidence" value="ECO:0007669"/>
    <property type="project" value="InterPro"/>
</dbReference>
<dbReference type="HOGENOM" id="CLU_014015_10_0_1"/>
<keyword evidence="3" id="KW-0460">Magnesium</keyword>
<dbReference type="OMA" id="DLYWTHN"/>
<evidence type="ECO:0000313" key="5">
    <source>
        <dbReference type="EMBL" id="EEQ29904.1"/>
    </source>
</evidence>
<dbReference type="PANTHER" id="PTHR12001:SF44">
    <property type="entry name" value="GERANYLGERANYL PYROPHOSPHATE SYNTHASE"/>
    <property type="match status" value="1"/>
</dbReference>
<evidence type="ECO:0000256" key="4">
    <source>
        <dbReference type="SAM" id="MobiDB-lite"/>
    </source>
</evidence>
<dbReference type="OrthoDB" id="6921389at2759"/>
<dbReference type="InterPro" id="IPR033749">
    <property type="entry name" value="Polyprenyl_synt_CS"/>
</dbReference>
<dbReference type="RefSeq" id="XP_002849789.1">
    <property type="nucleotide sequence ID" value="XM_002849743.1"/>
</dbReference>
<protein>
    <submittedName>
        <fullName evidence="5">Geranylgeranyl pyrophosphate synthase</fullName>
    </submittedName>
</protein>
<dbReference type="VEuPathDB" id="FungiDB:MCYG_02723"/>
<feature type="region of interest" description="Disordered" evidence="4">
    <location>
        <begin position="295"/>
        <end position="317"/>
    </location>
</feature>
<keyword evidence="6" id="KW-1185">Reference proteome</keyword>
<dbReference type="GeneID" id="9223000"/>
<dbReference type="SUPFAM" id="SSF48576">
    <property type="entry name" value="Terpenoid synthases"/>
    <property type="match status" value="2"/>
</dbReference>
<dbReference type="Pfam" id="PF19086">
    <property type="entry name" value="Terpene_syn_C_2"/>
    <property type="match status" value="1"/>
</dbReference>
<dbReference type="InterPro" id="IPR008949">
    <property type="entry name" value="Isoprenoid_synthase_dom_sf"/>
</dbReference>
<dbReference type="STRING" id="554155.C5FGL9"/>
<dbReference type="GO" id="GO:0043386">
    <property type="term" value="P:mycotoxin biosynthetic process"/>
    <property type="evidence" value="ECO:0007669"/>
    <property type="project" value="UniProtKB-ARBA"/>
</dbReference>
<evidence type="ECO:0000256" key="1">
    <source>
        <dbReference type="ARBA" id="ARBA00022679"/>
    </source>
</evidence>
<dbReference type="GO" id="GO:0046165">
    <property type="term" value="P:alcohol biosynthetic process"/>
    <property type="evidence" value="ECO:0007669"/>
    <property type="project" value="UniProtKB-ARBA"/>
</dbReference>
<dbReference type="InterPro" id="IPR000092">
    <property type="entry name" value="Polyprenyl_synt"/>
</dbReference>
<evidence type="ECO:0000256" key="3">
    <source>
        <dbReference type="ARBA" id="ARBA00022842"/>
    </source>
</evidence>
<dbReference type="SFLD" id="SFLDS00005">
    <property type="entry name" value="Isoprenoid_Synthase_Type_I"/>
    <property type="match status" value="1"/>
</dbReference>
<dbReference type="EMBL" id="DS995702">
    <property type="protein sequence ID" value="EEQ29904.1"/>
    <property type="molecule type" value="Genomic_DNA"/>
</dbReference>
<reference evidence="6" key="1">
    <citation type="journal article" date="2012" name="MBio">
        <title>Comparative genome analysis of Trichophyton rubrum and related dermatophytes reveals candidate genes involved in infection.</title>
        <authorList>
            <person name="Martinez D.A."/>
            <person name="Oliver B.G."/>
            <person name="Graeser Y."/>
            <person name="Goldberg J.M."/>
            <person name="Li W."/>
            <person name="Martinez-Rossi N.M."/>
            <person name="Monod M."/>
            <person name="Shelest E."/>
            <person name="Barton R.C."/>
            <person name="Birch E."/>
            <person name="Brakhage A.A."/>
            <person name="Chen Z."/>
            <person name="Gurr S.J."/>
            <person name="Heiman D."/>
            <person name="Heitman J."/>
            <person name="Kosti I."/>
            <person name="Rossi A."/>
            <person name="Saif S."/>
            <person name="Samalova M."/>
            <person name="Saunders C.W."/>
            <person name="Shea T."/>
            <person name="Summerbell R.C."/>
            <person name="Xu J."/>
            <person name="Young S."/>
            <person name="Zeng Q."/>
            <person name="Birren B.W."/>
            <person name="Cuomo C.A."/>
            <person name="White T.C."/>
        </authorList>
    </citation>
    <scope>NUCLEOTIDE SEQUENCE [LARGE SCALE GENOMIC DNA]</scope>
    <source>
        <strain evidence="6">ATCC MYA-4605 / CBS 113480</strain>
    </source>
</reference>
<dbReference type="Pfam" id="PF00348">
    <property type="entry name" value="polyprenyl_synt"/>
    <property type="match status" value="1"/>
</dbReference>
<accession>C5FGL9</accession>
<keyword evidence="2" id="KW-0479">Metal-binding</keyword>
<organism evidence="5 6">
    <name type="scientific">Arthroderma otae (strain ATCC MYA-4605 / CBS 113480)</name>
    <name type="common">Microsporum canis</name>
    <dbReference type="NCBI Taxonomy" id="554155"/>
    <lineage>
        <taxon>Eukaryota</taxon>
        <taxon>Fungi</taxon>
        <taxon>Dikarya</taxon>
        <taxon>Ascomycota</taxon>
        <taxon>Pezizomycotina</taxon>
        <taxon>Eurotiomycetes</taxon>
        <taxon>Eurotiomycetidae</taxon>
        <taxon>Onygenales</taxon>
        <taxon>Arthrodermataceae</taxon>
        <taxon>Microsporum</taxon>
    </lineage>
</organism>
<dbReference type="eggNOG" id="KOG0777">
    <property type="taxonomic scope" value="Eukaryota"/>
</dbReference>
<gene>
    <name evidence="5" type="ORF">MCYG_02723</name>
</gene>
<evidence type="ECO:0000313" key="6">
    <source>
        <dbReference type="Proteomes" id="UP000002035"/>
    </source>
</evidence>
<dbReference type="GO" id="GO:0008299">
    <property type="term" value="P:isoprenoid biosynthetic process"/>
    <property type="evidence" value="ECO:0007669"/>
    <property type="project" value="InterPro"/>
</dbReference>
<dbReference type="PROSITE" id="PS00444">
    <property type="entry name" value="POLYPRENYL_SYNTHASE_2"/>
    <property type="match status" value="1"/>
</dbReference>
<name>C5FGL9_ARTOC</name>